<feature type="domain" description="N-acetyltransferase ESCO zinc-finger" evidence="11">
    <location>
        <begin position="89"/>
        <end position="126"/>
    </location>
</feature>
<evidence type="ECO:0000256" key="6">
    <source>
        <dbReference type="ARBA" id="ARBA00022833"/>
    </source>
</evidence>
<keyword evidence="7" id="KW-0539">Nucleus</keyword>
<dbReference type="PANTHER" id="PTHR45884:SF2">
    <property type="entry name" value="N-ACETYLTRANSFERASE ECO"/>
    <property type="match status" value="1"/>
</dbReference>
<evidence type="ECO:0000313" key="13">
    <source>
        <dbReference type="EMBL" id="KAA8913611.1"/>
    </source>
</evidence>
<dbReference type="OrthoDB" id="428854at2759"/>
<dbReference type="InterPro" id="IPR028005">
    <property type="entry name" value="AcTrfase_ESCO_Znf_dom"/>
</dbReference>
<dbReference type="FunCoup" id="A0A5J5F941">
    <property type="interactions" value="29"/>
</dbReference>
<organism evidence="13 14">
    <name type="scientific">Sphaerosporella brunnea</name>
    <dbReference type="NCBI Taxonomy" id="1250544"/>
    <lineage>
        <taxon>Eukaryota</taxon>
        <taxon>Fungi</taxon>
        <taxon>Dikarya</taxon>
        <taxon>Ascomycota</taxon>
        <taxon>Pezizomycotina</taxon>
        <taxon>Pezizomycetes</taxon>
        <taxon>Pezizales</taxon>
        <taxon>Pyronemataceae</taxon>
        <taxon>Sphaerosporella</taxon>
    </lineage>
</organism>
<keyword evidence="8" id="KW-0131">Cell cycle</keyword>
<dbReference type="Proteomes" id="UP000326924">
    <property type="component" value="Unassembled WGS sequence"/>
</dbReference>
<dbReference type="PANTHER" id="PTHR45884">
    <property type="entry name" value="N-ACETYLTRANSFERASE ECO"/>
    <property type="match status" value="1"/>
</dbReference>
<evidence type="ECO:0000256" key="8">
    <source>
        <dbReference type="ARBA" id="ARBA00023306"/>
    </source>
</evidence>
<dbReference type="EMBL" id="VXIS01000013">
    <property type="protein sequence ID" value="KAA8913611.1"/>
    <property type="molecule type" value="Genomic_DNA"/>
</dbReference>
<comment type="subcellular location">
    <subcellularLocation>
        <location evidence="1">Nucleus</location>
    </subcellularLocation>
</comment>
<evidence type="ECO:0000256" key="5">
    <source>
        <dbReference type="ARBA" id="ARBA00022771"/>
    </source>
</evidence>
<dbReference type="Pfam" id="PF13880">
    <property type="entry name" value="Acetyltransf_13"/>
    <property type="match status" value="1"/>
</dbReference>
<accession>A0A5J5F941</accession>
<feature type="region of interest" description="Disordered" evidence="10">
    <location>
        <begin position="1"/>
        <end position="60"/>
    </location>
</feature>
<keyword evidence="6" id="KW-0862">Zinc</keyword>
<keyword evidence="4" id="KW-0479">Metal-binding</keyword>
<gene>
    <name evidence="13" type="ORF">FN846DRAFT_1018666</name>
</gene>
<dbReference type="GO" id="GO:0000785">
    <property type="term" value="C:chromatin"/>
    <property type="evidence" value="ECO:0007669"/>
    <property type="project" value="TreeGrafter"/>
</dbReference>
<proteinExistence type="inferred from homology"/>
<evidence type="ECO:0000259" key="11">
    <source>
        <dbReference type="Pfam" id="PF13878"/>
    </source>
</evidence>
<dbReference type="GO" id="GO:0008270">
    <property type="term" value="F:zinc ion binding"/>
    <property type="evidence" value="ECO:0007669"/>
    <property type="project" value="UniProtKB-KW"/>
</dbReference>
<feature type="domain" description="N-acetyltransferase ESCO acetyl-transferase" evidence="12">
    <location>
        <begin position="245"/>
        <end position="307"/>
    </location>
</feature>
<dbReference type="AlphaFoldDB" id="A0A5J5F941"/>
<sequence length="363" mass="39819">MSLQPRRRPPAATYARRTRSHPYKRPELTERRVLVEPDPSEATPELDATPSTPPPPTNKKAFSITVTATRLRTAAPRRKKPASRDGLTQLTLDLGQSLRTTCQDCGMSYHPSDTSDVSIHTRFHRKSLAGIEFSAAATTSATSSIVWRGGAAEAGAEVVAITASSSATEKRRVKEALEVVDSELGAATIEDPVLWGGRFKVFLYSVPTGSRGRRRVVGVLLVERIEEGFVAEGGEGGVRLGEKRRAVMGVCRAWTARDWRRKGVAIRLIETARKAFVYGMKVKKEEVAFSQPTESGGRLAEGWYRGPEKVRLKEKGQDLDVDTTEAAKKRDAILTEAEQPDPPATSFTSEGKGTGWLVYVERD</sequence>
<dbReference type="GO" id="GO:0061733">
    <property type="term" value="F:protein-lysine-acetyltransferase activity"/>
    <property type="evidence" value="ECO:0007669"/>
    <property type="project" value="TreeGrafter"/>
</dbReference>
<evidence type="ECO:0000256" key="10">
    <source>
        <dbReference type="SAM" id="MobiDB-lite"/>
    </source>
</evidence>
<dbReference type="GO" id="GO:0005634">
    <property type="term" value="C:nucleus"/>
    <property type="evidence" value="ECO:0007669"/>
    <property type="project" value="UniProtKB-SubCell"/>
</dbReference>
<name>A0A5J5F941_9PEZI</name>
<evidence type="ECO:0000256" key="9">
    <source>
        <dbReference type="ARBA" id="ARBA00023315"/>
    </source>
</evidence>
<evidence type="ECO:0000259" key="12">
    <source>
        <dbReference type="Pfam" id="PF13880"/>
    </source>
</evidence>
<dbReference type="InterPro" id="IPR028009">
    <property type="entry name" value="ESCO_Acetyltransf_dom"/>
</dbReference>
<keyword evidence="5" id="KW-0863">Zinc-finger</keyword>
<evidence type="ECO:0000256" key="4">
    <source>
        <dbReference type="ARBA" id="ARBA00022723"/>
    </source>
</evidence>
<feature type="region of interest" description="Disordered" evidence="10">
    <location>
        <begin position="317"/>
        <end position="350"/>
    </location>
</feature>
<evidence type="ECO:0000256" key="2">
    <source>
        <dbReference type="ARBA" id="ARBA00005816"/>
    </source>
</evidence>
<comment type="caution">
    <text evidence="13">The sequence shown here is derived from an EMBL/GenBank/DDBJ whole genome shotgun (WGS) entry which is preliminary data.</text>
</comment>
<evidence type="ECO:0000313" key="14">
    <source>
        <dbReference type="Proteomes" id="UP000326924"/>
    </source>
</evidence>
<dbReference type="Pfam" id="PF13878">
    <property type="entry name" value="zf-C2H2_3"/>
    <property type="match status" value="1"/>
</dbReference>
<protein>
    <submittedName>
        <fullName evidence="13">ESCO1/2 acetyl-transferase-domain-containing protein</fullName>
    </submittedName>
</protein>
<keyword evidence="3 13" id="KW-0808">Transferase</keyword>
<keyword evidence="14" id="KW-1185">Reference proteome</keyword>
<feature type="compositionally biased region" description="Basic and acidic residues" evidence="10">
    <location>
        <begin position="24"/>
        <end position="35"/>
    </location>
</feature>
<reference evidence="13 14" key="1">
    <citation type="submission" date="2019-09" db="EMBL/GenBank/DDBJ databases">
        <title>Draft genome of the ectomycorrhizal ascomycete Sphaerosporella brunnea.</title>
        <authorList>
            <consortium name="DOE Joint Genome Institute"/>
            <person name="Benucci G.M."/>
            <person name="Marozzi G."/>
            <person name="Antonielli L."/>
            <person name="Sanchez S."/>
            <person name="Marco P."/>
            <person name="Wang X."/>
            <person name="Falini L.B."/>
            <person name="Barry K."/>
            <person name="Haridas S."/>
            <person name="Lipzen A."/>
            <person name="Labutti K."/>
            <person name="Grigoriev I.V."/>
            <person name="Murat C."/>
            <person name="Martin F."/>
            <person name="Albertini E."/>
            <person name="Donnini D."/>
            <person name="Bonito G."/>
        </authorList>
    </citation>
    <scope>NUCLEOTIDE SEQUENCE [LARGE SCALE GENOMIC DNA]</scope>
    <source>
        <strain evidence="13 14">Sb_GMNB300</strain>
    </source>
</reference>
<dbReference type="GO" id="GO:0007064">
    <property type="term" value="P:mitotic sister chromatid cohesion"/>
    <property type="evidence" value="ECO:0007669"/>
    <property type="project" value="TreeGrafter"/>
</dbReference>
<comment type="similarity">
    <text evidence="2">Belongs to the acetyltransferase family. ECO subfamily.</text>
</comment>
<evidence type="ECO:0000256" key="7">
    <source>
        <dbReference type="ARBA" id="ARBA00023242"/>
    </source>
</evidence>
<evidence type="ECO:0000256" key="3">
    <source>
        <dbReference type="ARBA" id="ARBA00022679"/>
    </source>
</evidence>
<keyword evidence="9" id="KW-0012">Acyltransferase</keyword>
<evidence type="ECO:0000256" key="1">
    <source>
        <dbReference type="ARBA" id="ARBA00004123"/>
    </source>
</evidence>
<dbReference type="InParanoid" id="A0A5J5F941"/>